<dbReference type="InterPro" id="IPR033116">
    <property type="entry name" value="TRYPSIN_SER"/>
</dbReference>
<dbReference type="SUPFAM" id="SSF50494">
    <property type="entry name" value="Trypsin-like serine proteases"/>
    <property type="match status" value="2"/>
</dbReference>
<dbReference type="SMART" id="SM00020">
    <property type="entry name" value="Tryp_SPc"/>
    <property type="match status" value="2"/>
</dbReference>
<evidence type="ECO:0000256" key="1">
    <source>
        <dbReference type="ARBA" id="ARBA00022670"/>
    </source>
</evidence>
<sequence length="512" mass="56129">MAGIRSFNPELEEMETRIIGGQEAWAHSWPWQVSLRYRTMSACGGAIISPLWVLTAAHCFLRFNKASSWTVMAGKHDLDNPHESFQQLVGVSRIVTHEGYSRRTKECDVALLKLREPLLFNSYVRPIHIWMGPLEPPMRCTITGWGSTRENGPRVNRLQEVNVTCLPLDHCNRFYKGRIHPSMFCAGELEGGVDACQGDSGGPLSCYTGERYQLAGVVSWGVGCGRVHKPGVYTKLQDHARWVTRVKSKDGFSCGEAEMPHCRLGSFPATLAVSHDAAGGRGVRVGGVTEACPYSWPWQVSLQSEGRHYCSGVLIHRRWVLAPHHCSAKAGDVVVLGVHDLRFMASQSLPVDRVFDQAQDGSFPPNNDLSLIRLGESARPGDSIAPICLPDDDIEVDDSWTCVTTGWGATKAMAQVSPHWLHQTRVSLVNVTSCRSSWGEDLIQDNHLCAQPAAAVSCMGDSGAPLVCEKHGAFYLFGAVTWGSRSCDPHKPAVFSSVAHGALWVTDTADDL</sequence>
<dbReference type="EMBL" id="JANIIK010000036">
    <property type="protein sequence ID" value="KAJ3612389.1"/>
    <property type="molecule type" value="Genomic_DNA"/>
</dbReference>
<dbReference type="Gene3D" id="2.40.10.10">
    <property type="entry name" value="Trypsin-like serine proteases"/>
    <property type="match status" value="2"/>
</dbReference>
<dbReference type="InterPro" id="IPR009003">
    <property type="entry name" value="Peptidase_S1_PA"/>
</dbReference>
<dbReference type="InterPro" id="IPR001254">
    <property type="entry name" value="Trypsin_dom"/>
</dbReference>
<dbReference type="InterPro" id="IPR043504">
    <property type="entry name" value="Peptidase_S1_PA_chymotrypsin"/>
</dbReference>
<evidence type="ECO:0000256" key="3">
    <source>
        <dbReference type="ARBA" id="ARBA00022825"/>
    </source>
</evidence>
<protein>
    <recommendedName>
        <fullName evidence="6">Peptidase S1 domain-containing protein</fullName>
    </recommendedName>
</protein>
<evidence type="ECO:0000313" key="8">
    <source>
        <dbReference type="Proteomes" id="UP001148018"/>
    </source>
</evidence>
<dbReference type="OrthoDB" id="546450at2759"/>
<reference evidence="7" key="1">
    <citation type="submission" date="2022-07" db="EMBL/GenBank/DDBJ databases">
        <title>Chromosome-level genome of Muraenolepis orangiensis.</title>
        <authorList>
            <person name="Kim J."/>
        </authorList>
    </citation>
    <scope>NUCLEOTIDE SEQUENCE</scope>
    <source>
        <strain evidence="7">KU_S4_2022</strain>
        <tissue evidence="7">Muscle</tissue>
    </source>
</reference>
<dbReference type="Proteomes" id="UP001148018">
    <property type="component" value="Unassembled WGS sequence"/>
</dbReference>
<dbReference type="Pfam" id="PF00089">
    <property type="entry name" value="Trypsin"/>
    <property type="match status" value="2"/>
</dbReference>
<dbReference type="GO" id="GO:0006508">
    <property type="term" value="P:proteolysis"/>
    <property type="evidence" value="ECO:0007669"/>
    <property type="project" value="UniProtKB-KW"/>
</dbReference>
<organism evidence="7 8">
    <name type="scientific">Muraenolepis orangiensis</name>
    <name type="common">Patagonian moray cod</name>
    <dbReference type="NCBI Taxonomy" id="630683"/>
    <lineage>
        <taxon>Eukaryota</taxon>
        <taxon>Metazoa</taxon>
        <taxon>Chordata</taxon>
        <taxon>Craniata</taxon>
        <taxon>Vertebrata</taxon>
        <taxon>Euteleostomi</taxon>
        <taxon>Actinopterygii</taxon>
        <taxon>Neopterygii</taxon>
        <taxon>Teleostei</taxon>
        <taxon>Neoteleostei</taxon>
        <taxon>Acanthomorphata</taxon>
        <taxon>Zeiogadaria</taxon>
        <taxon>Gadariae</taxon>
        <taxon>Gadiformes</taxon>
        <taxon>Muraenolepidoidei</taxon>
        <taxon>Muraenolepididae</taxon>
        <taxon>Muraenolepis</taxon>
    </lineage>
</organism>
<dbReference type="FunFam" id="2.40.10.10:FF:000118">
    <property type="entry name" value="Chymotrypsinogen A"/>
    <property type="match status" value="1"/>
</dbReference>
<keyword evidence="3 5" id="KW-0720">Serine protease</keyword>
<name>A0A9Q0ERX5_9TELE</name>
<dbReference type="PANTHER" id="PTHR24252:SF18">
    <property type="entry name" value="OVOCHYMASE 1"/>
    <property type="match status" value="1"/>
</dbReference>
<feature type="domain" description="Peptidase S1" evidence="6">
    <location>
        <begin position="18"/>
        <end position="248"/>
    </location>
</feature>
<dbReference type="PROSITE" id="PS00134">
    <property type="entry name" value="TRYPSIN_HIS"/>
    <property type="match status" value="1"/>
</dbReference>
<dbReference type="FunFam" id="2.40.10.10:FF:000003">
    <property type="entry name" value="Transmembrane serine protease 3"/>
    <property type="match status" value="1"/>
</dbReference>
<keyword evidence="2 5" id="KW-0378">Hydrolase</keyword>
<feature type="domain" description="Peptidase S1" evidence="6">
    <location>
        <begin position="284"/>
        <end position="510"/>
    </location>
</feature>
<dbReference type="AlphaFoldDB" id="A0A9Q0ERX5"/>
<evidence type="ECO:0000256" key="2">
    <source>
        <dbReference type="ARBA" id="ARBA00022801"/>
    </source>
</evidence>
<evidence type="ECO:0000259" key="6">
    <source>
        <dbReference type="PROSITE" id="PS50240"/>
    </source>
</evidence>
<evidence type="ECO:0000313" key="7">
    <source>
        <dbReference type="EMBL" id="KAJ3612389.1"/>
    </source>
</evidence>
<evidence type="ECO:0000256" key="5">
    <source>
        <dbReference type="RuleBase" id="RU363034"/>
    </source>
</evidence>
<dbReference type="InterPro" id="IPR001314">
    <property type="entry name" value="Peptidase_S1A"/>
</dbReference>
<evidence type="ECO:0000256" key="4">
    <source>
        <dbReference type="ARBA" id="ARBA00023157"/>
    </source>
</evidence>
<dbReference type="PRINTS" id="PR00722">
    <property type="entry name" value="CHYMOTRYPSIN"/>
</dbReference>
<dbReference type="PANTHER" id="PTHR24252">
    <property type="entry name" value="ACROSIN-RELATED"/>
    <property type="match status" value="1"/>
</dbReference>
<comment type="caution">
    <text evidence="7">The sequence shown here is derived from an EMBL/GenBank/DDBJ whole genome shotgun (WGS) entry which is preliminary data.</text>
</comment>
<dbReference type="InterPro" id="IPR018114">
    <property type="entry name" value="TRYPSIN_HIS"/>
</dbReference>
<keyword evidence="8" id="KW-1185">Reference proteome</keyword>
<dbReference type="CDD" id="cd00190">
    <property type="entry name" value="Tryp_SPc"/>
    <property type="match status" value="2"/>
</dbReference>
<dbReference type="PROSITE" id="PS50240">
    <property type="entry name" value="TRYPSIN_DOM"/>
    <property type="match status" value="2"/>
</dbReference>
<keyword evidence="1 5" id="KW-0645">Protease</keyword>
<keyword evidence="4" id="KW-1015">Disulfide bond</keyword>
<accession>A0A9Q0ERX5</accession>
<dbReference type="PROSITE" id="PS00135">
    <property type="entry name" value="TRYPSIN_SER"/>
    <property type="match status" value="1"/>
</dbReference>
<dbReference type="GO" id="GO:0004252">
    <property type="term" value="F:serine-type endopeptidase activity"/>
    <property type="evidence" value="ECO:0007669"/>
    <property type="project" value="InterPro"/>
</dbReference>
<gene>
    <name evidence="7" type="ORF">NHX12_020665</name>
</gene>
<proteinExistence type="predicted"/>